<organism evidence="3 4">
    <name type="scientific">Bordetella bronchialis</name>
    <dbReference type="NCBI Taxonomy" id="463025"/>
    <lineage>
        <taxon>Bacteria</taxon>
        <taxon>Pseudomonadati</taxon>
        <taxon>Pseudomonadota</taxon>
        <taxon>Betaproteobacteria</taxon>
        <taxon>Burkholderiales</taxon>
        <taxon>Alcaligenaceae</taxon>
        <taxon>Bordetella</taxon>
    </lineage>
</organism>
<evidence type="ECO:0000256" key="1">
    <source>
        <dbReference type="SAM" id="MobiDB-lite"/>
    </source>
</evidence>
<feature type="compositionally biased region" description="Pro residues" evidence="1">
    <location>
        <begin position="45"/>
        <end position="58"/>
    </location>
</feature>
<keyword evidence="2" id="KW-0732">Signal</keyword>
<evidence type="ECO:0000313" key="3">
    <source>
        <dbReference type="EMBL" id="ANN70191.1"/>
    </source>
</evidence>
<dbReference type="RefSeq" id="WP_066667782.1">
    <property type="nucleotide sequence ID" value="NZ_CP016171.1"/>
</dbReference>
<dbReference type="STRING" id="463025.BAU08_01460"/>
<name>A0A193FSM4_9BORD</name>
<accession>A0A193FSM4</accession>
<feature type="signal peptide" evidence="2">
    <location>
        <begin position="1"/>
        <end position="34"/>
    </location>
</feature>
<proteinExistence type="predicted"/>
<evidence type="ECO:0008006" key="5">
    <source>
        <dbReference type="Google" id="ProtNLM"/>
    </source>
</evidence>
<dbReference type="EMBL" id="CP016171">
    <property type="protein sequence ID" value="ANN70191.1"/>
    <property type="molecule type" value="Genomic_DNA"/>
</dbReference>
<gene>
    <name evidence="3" type="ORF">BAU08_01460</name>
</gene>
<protein>
    <recommendedName>
        <fullName evidence="5">Lipoprotein</fullName>
    </recommendedName>
</protein>
<reference evidence="3 4" key="1">
    <citation type="submission" date="2016-06" db="EMBL/GenBank/DDBJ databases">
        <title>Complete genome sequences of Bordetella bronchialis and Bordetella flabilis.</title>
        <authorList>
            <person name="LiPuma J.J."/>
            <person name="Spilker T."/>
        </authorList>
    </citation>
    <scope>NUCLEOTIDE SEQUENCE [LARGE SCALE GENOMIC DNA]</scope>
    <source>
        <strain evidence="3 4">AU17976</strain>
    </source>
</reference>
<feature type="chain" id="PRO_5008258257" description="Lipoprotein" evidence="2">
    <location>
        <begin position="35"/>
        <end position="66"/>
    </location>
</feature>
<dbReference type="PROSITE" id="PS51257">
    <property type="entry name" value="PROKAR_LIPOPROTEIN"/>
    <property type="match status" value="1"/>
</dbReference>
<sequence>MKPTPIPRSIRRSASRWPLLLAAVAIACTLNACGGDHDDDDTPQNPEPPTQPAPPQAPTPVLHCAP</sequence>
<feature type="region of interest" description="Disordered" evidence="1">
    <location>
        <begin position="32"/>
        <end position="66"/>
    </location>
</feature>
<dbReference type="AlphaFoldDB" id="A0A193FSM4"/>
<evidence type="ECO:0000256" key="2">
    <source>
        <dbReference type="SAM" id="SignalP"/>
    </source>
</evidence>
<dbReference type="Proteomes" id="UP000092213">
    <property type="component" value="Chromosome"/>
</dbReference>
<evidence type="ECO:0000313" key="4">
    <source>
        <dbReference type="Proteomes" id="UP000092213"/>
    </source>
</evidence>